<feature type="non-terminal residue" evidence="1">
    <location>
        <position position="58"/>
    </location>
</feature>
<feature type="non-terminal residue" evidence="1">
    <location>
        <position position="1"/>
    </location>
</feature>
<keyword evidence="2" id="KW-1185">Reference proteome</keyword>
<dbReference type="EMBL" id="KN836025">
    <property type="protein sequence ID" value="KIK33102.1"/>
    <property type="molecule type" value="Genomic_DNA"/>
</dbReference>
<reference evidence="1 2" key="1">
    <citation type="submission" date="2014-04" db="EMBL/GenBank/DDBJ databases">
        <authorList>
            <consortium name="DOE Joint Genome Institute"/>
            <person name="Kuo A."/>
            <person name="Ruytinx J."/>
            <person name="Rineau F."/>
            <person name="Colpaert J."/>
            <person name="Kohler A."/>
            <person name="Nagy L.G."/>
            <person name="Floudas D."/>
            <person name="Copeland A."/>
            <person name="Barry K.W."/>
            <person name="Cichocki N."/>
            <person name="Veneault-Fourrey C."/>
            <person name="LaButti K."/>
            <person name="Lindquist E.A."/>
            <person name="Lipzen A."/>
            <person name="Lundell T."/>
            <person name="Morin E."/>
            <person name="Murat C."/>
            <person name="Sun H."/>
            <person name="Tunlid A."/>
            <person name="Henrissat B."/>
            <person name="Grigoriev I.V."/>
            <person name="Hibbett D.S."/>
            <person name="Martin F."/>
            <person name="Nordberg H.P."/>
            <person name="Cantor M.N."/>
            <person name="Hua S.X."/>
        </authorList>
    </citation>
    <scope>NUCLEOTIDE SEQUENCE [LARGE SCALE GENOMIC DNA]</scope>
    <source>
        <strain evidence="1 2">UH-Slu-Lm8-n1</strain>
    </source>
</reference>
<gene>
    <name evidence="1" type="ORF">CY34DRAFT_813843</name>
</gene>
<organism evidence="1 2">
    <name type="scientific">Suillus luteus UH-Slu-Lm8-n1</name>
    <dbReference type="NCBI Taxonomy" id="930992"/>
    <lineage>
        <taxon>Eukaryota</taxon>
        <taxon>Fungi</taxon>
        <taxon>Dikarya</taxon>
        <taxon>Basidiomycota</taxon>
        <taxon>Agaricomycotina</taxon>
        <taxon>Agaricomycetes</taxon>
        <taxon>Agaricomycetidae</taxon>
        <taxon>Boletales</taxon>
        <taxon>Suillineae</taxon>
        <taxon>Suillaceae</taxon>
        <taxon>Suillus</taxon>
    </lineage>
</organism>
<dbReference type="Proteomes" id="UP000054485">
    <property type="component" value="Unassembled WGS sequence"/>
</dbReference>
<dbReference type="HOGENOM" id="CLU_2984805_0_0_1"/>
<protein>
    <submittedName>
        <fullName evidence="1">Uncharacterized protein</fullName>
    </submittedName>
</protein>
<proteinExistence type="predicted"/>
<reference evidence="2" key="2">
    <citation type="submission" date="2015-01" db="EMBL/GenBank/DDBJ databases">
        <title>Evolutionary Origins and Diversification of the Mycorrhizal Mutualists.</title>
        <authorList>
            <consortium name="DOE Joint Genome Institute"/>
            <consortium name="Mycorrhizal Genomics Consortium"/>
            <person name="Kohler A."/>
            <person name="Kuo A."/>
            <person name="Nagy L.G."/>
            <person name="Floudas D."/>
            <person name="Copeland A."/>
            <person name="Barry K.W."/>
            <person name="Cichocki N."/>
            <person name="Veneault-Fourrey C."/>
            <person name="LaButti K."/>
            <person name="Lindquist E.A."/>
            <person name="Lipzen A."/>
            <person name="Lundell T."/>
            <person name="Morin E."/>
            <person name="Murat C."/>
            <person name="Riley R."/>
            <person name="Ohm R."/>
            <person name="Sun H."/>
            <person name="Tunlid A."/>
            <person name="Henrissat B."/>
            <person name="Grigoriev I.V."/>
            <person name="Hibbett D.S."/>
            <person name="Martin F."/>
        </authorList>
    </citation>
    <scope>NUCLEOTIDE SEQUENCE [LARGE SCALE GENOMIC DNA]</scope>
    <source>
        <strain evidence="2">UH-Slu-Lm8-n1</strain>
    </source>
</reference>
<dbReference type="InParanoid" id="A0A0D0AFV3"/>
<evidence type="ECO:0000313" key="1">
    <source>
        <dbReference type="EMBL" id="KIK33102.1"/>
    </source>
</evidence>
<sequence length="58" mass="6545">MQDAIISFLHWYFDSARYFGKDGHTLKNFDIQYTVLIYAAGGGGSTIDNFYCKTGVRA</sequence>
<name>A0A0D0AFV3_9AGAM</name>
<evidence type="ECO:0000313" key="2">
    <source>
        <dbReference type="Proteomes" id="UP000054485"/>
    </source>
</evidence>
<dbReference type="AlphaFoldDB" id="A0A0D0AFV3"/>
<accession>A0A0D0AFV3</accession>